<sequence>MQDDTVQRAFATISGADELAPGLEDEAQQAEARNGLRHIVSLSMTKVADGLIDPKLVLAWLLSALGAPAVFAGALVPVREAGSLLPQIALAGMVQRMARRKWAWVWGSVGQGVAAALIALAALSLEGAAAGYAVIAALAVLAVCRAACSVSFKEILGKTVGKTRRGSVTGLAGSASSVGVVIFAGLLMSGVFQSRGVVIAAIALAAGLWIAAALLFSTIEESPSETENSKGVDFALLKGNRDLWLFILVRGLLVSTALAPPYLVVLAGSSESGQLGQLGALVLASALASLVSSYVWGRLSDMSSRRVLMLTGVVGTLAMVLAVALWFMGLAEAVWAMPGVLFILMIAYHGVRQGRSTYLVDMAPKDNRAAYAAVSNTVIGLLLLLAGVLGGGAALIGPQATLMLFAVMAAAAAVTAHWLPEVEHLGDG</sequence>
<feature type="transmembrane region" description="Helical" evidence="4">
    <location>
        <begin position="402"/>
        <end position="419"/>
    </location>
</feature>
<reference evidence="7" key="1">
    <citation type="submission" date="2016-10" db="EMBL/GenBank/DDBJ databases">
        <authorList>
            <person name="Varghese N."/>
            <person name="Submissions S."/>
        </authorList>
    </citation>
    <scope>NUCLEOTIDE SEQUENCE [LARGE SCALE GENOMIC DNA]</scope>
    <source>
        <strain evidence="7">DSM 16477</strain>
    </source>
</reference>
<evidence type="ECO:0000256" key="2">
    <source>
        <dbReference type="ARBA" id="ARBA00022989"/>
    </source>
</evidence>
<evidence type="ECO:0000256" key="4">
    <source>
        <dbReference type="SAM" id="Phobius"/>
    </source>
</evidence>
<feature type="transmembrane region" description="Helical" evidence="4">
    <location>
        <begin position="307"/>
        <end position="327"/>
    </location>
</feature>
<feature type="transmembrane region" description="Helical" evidence="4">
    <location>
        <begin position="275"/>
        <end position="295"/>
    </location>
</feature>
<dbReference type="Pfam" id="PF07690">
    <property type="entry name" value="MFS_1"/>
    <property type="match status" value="1"/>
</dbReference>
<dbReference type="InterPro" id="IPR052528">
    <property type="entry name" value="Sugar_transport-like"/>
</dbReference>
<evidence type="ECO:0000313" key="7">
    <source>
        <dbReference type="Proteomes" id="UP000199399"/>
    </source>
</evidence>
<feature type="transmembrane region" description="Helical" evidence="4">
    <location>
        <begin position="57"/>
        <end position="78"/>
    </location>
</feature>
<feature type="transmembrane region" description="Helical" evidence="4">
    <location>
        <begin position="197"/>
        <end position="216"/>
    </location>
</feature>
<keyword evidence="7" id="KW-1185">Reference proteome</keyword>
<feature type="domain" description="Major facilitator superfamily (MFS) profile" evidence="5">
    <location>
        <begin position="235"/>
        <end position="428"/>
    </location>
</feature>
<feature type="transmembrane region" description="Helical" evidence="4">
    <location>
        <begin position="168"/>
        <end position="191"/>
    </location>
</feature>
<dbReference type="Proteomes" id="UP000199399">
    <property type="component" value="Unassembled WGS sequence"/>
</dbReference>
<dbReference type="PANTHER" id="PTHR23526">
    <property type="entry name" value="INTEGRAL MEMBRANE TRANSPORT PROTEIN-RELATED"/>
    <property type="match status" value="1"/>
</dbReference>
<dbReference type="PANTHER" id="PTHR23526:SF4">
    <property type="entry name" value="INTEGRAL MEMBRANE TRANSPORT PROTEIN"/>
    <property type="match status" value="1"/>
</dbReference>
<name>A0A1G7LNR2_9RHOB</name>
<protein>
    <submittedName>
        <fullName evidence="6">Nitrate/nitrite transporter NarK</fullName>
    </submittedName>
</protein>
<dbReference type="SUPFAM" id="SSF103473">
    <property type="entry name" value="MFS general substrate transporter"/>
    <property type="match status" value="1"/>
</dbReference>
<proteinExistence type="predicted"/>
<feature type="transmembrane region" description="Helical" evidence="4">
    <location>
        <begin position="103"/>
        <end position="123"/>
    </location>
</feature>
<feature type="transmembrane region" description="Helical" evidence="4">
    <location>
        <begin position="371"/>
        <end position="396"/>
    </location>
</feature>
<feature type="transmembrane region" description="Helical" evidence="4">
    <location>
        <begin position="129"/>
        <end position="148"/>
    </location>
</feature>
<evidence type="ECO:0000256" key="1">
    <source>
        <dbReference type="ARBA" id="ARBA00022692"/>
    </source>
</evidence>
<dbReference type="InterPro" id="IPR036259">
    <property type="entry name" value="MFS_trans_sf"/>
</dbReference>
<dbReference type="AlphaFoldDB" id="A0A1G7LNR2"/>
<dbReference type="STRING" id="218672.SAMN04489759_102345"/>
<dbReference type="RefSeq" id="WP_093739771.1">
    <property type="nucleotide sequence ID" value="NZ_FNBP01000002.1"/>
</dbReference>
<dbReference type="OrthoDB" id="1117124at2"/>
<dbReference type="GO" id="GO:0022857">
    <property type="term" value="F:transmembrane transporter activity"/>
    <property type="evidence" value="ECO:0007669"/>
    <property type="project" value="InterPro"/>
</dbReference>
<keyword evidence="3 4" id="KW-0472">Membrane</keyword>
<dbReference type="InterPro" id="IPR011701">
    <property type="entry name" value="MFS"/>
</dbReference>
<evidence type="ECO:0000259" key="5">
    <source>
        <dbReference type="PROSITE" id="PS50850"/>
    </source>
</evidence>
<keyword evidence="1 4" id="KW-0812">Transmembrane</keyword>
<dbReference type="InterPro" id="IPR020846">
    <property type="entry name" value="MFS_dom"/>
</dbReference>
<dbReference type="PROSITE" id="PS50850">
    <property type="entry name" value="MFS"/>
    <property type="match status" value="1"/>
</dbReference>
<feature type="transmembrane region" description="Helical" evidence="4">
    <location>
        <begin position="333"/>
        <end position="351"/>
    </location>
</feature>
<dbReference type="EMBL" id="FNBP01000002">
    <property type="protein sequence ID" value="SDF50650.1"/>
    <property type="molecule type" value="Genomic_DNA"/>
</dbReference>
<accession>A0A1G7LNR2</accession>
<keyword evidence="2 4" id="KW-1133">Transmembrane helix</keyword>
<dbReference type="Gene3D" id="1.20.1250.20">
    <property type="entry name" value="MFS general substrate transporter like domains"/>
    <property type="match status" value="2"/>
</dbReference>
<evidence type="ECO:0000313" key="6">
    <source>
        <dbReference type="EMBL" id="SDF50650.1"/>
    </source>
</evidence>
<gene>
    <name evidence="6" type="ORF">SAMN04489759_102345</name>
</gene>
<feature type="transmembrane region" description="Helical" evidence="4">
    <location>
        <begin position="243"/>
        <end position="263"/>
    </location>
</feature>
<organism evidence="6 7">
    <name type="scientific">Sulfitobacter delicatus</name>
    <dbReference type="NCBI Taxonomy" id="218672"/>
    <lineage>
        <taxon>Bacteria</taxon>
        <taxon>Pseudomonadati</taxon>
        <taxon>Pseudomonadota</taxon>
        <taxon>Alphaproteobacteria</taxon>
        <taxon>Rhodobacterales</taxon>
        <taxon>Roseobacteraceae</taxon>
        <taxon>Sulfitobacter</taxon>
    </lineage>
</organism>
<evidence type="ECO:0000256" key="3">
    <source>
        <dbReference type="ARBA" id="ARBA00023136"/>
    </source>
</evidence>